<dbReference type="EMBL" id="MU855548">
    <property type="protein sequence ID" value="KAK3901893.1"/>
    <property type="molecule type" value="Genomic_DNA"/>
</dbReference>
<proteinExistence type="predicted"/>
<comment type="caution">
    <text evidence="1">The sequence shown here is derived from an EMBL/GenBank/DDBJ whole genome shotgun (WGS) entry which is preliminary data.</text>
</comment>
<evidence type="ECO:0000313" key="2">
    <source>
        <dbReference type="Proteomes" id="UP001303889"/>
    </source>
</evidence>
<sequence>MRRHLSTQARHRRLVLAVAALLLFLRLPTCSLVTALSRSVTQWADEHDAFLAQSVFRRRGWRVRASQASSSQQEPLDIWEADLFAWGSRDAVPKQKFYKPASGKSRPVPDPFPLLSRNPPPRGAVLRAPRGNRPPKRHVKEKTVLFVGFTRNWPQLLQCVVSYIAAGWPAEDIWVVENTGVMDANRRGRLSLQNPFYLNHTQLGMLGVNVIMTPTLLTFSQLQNFYLHTALSTHHPYFFWTHQDLLVFTFENDTSPIHPHQPPPSLYANAVATLRHLTARSASGNTTKWAHHFFAYDHLTLVNRDAVLSVGGWDTHIPFYASDCDTYVRLMWAGFAQGESEIGIIFDVGSVMTDLGALLRIRGAKARVDLGLDDDDGEDNKVDKGYVETWTGLVETAARMEEAKYAHGNAWRNTWQVKQRGGQGEPFYRDADGFEKGVKMWIDAGRSVFAEKWGHRGCDVANVGIKGEDAWRLERDWDEETEGLGFQGSSW</sequence>
<keyword evidence="2" id="KW-1185">Reference proteome</keyword>
<evidence type="ECO:0000313" key="1">
    <source>
        <dbReference type="EMBL" id="KAK3901893.1"/>
    </source>
</evidence>
<dbReference type="Proteomes" id="UP001303889">
    <property type="component" value="Unassembled WGS sequence"/>
</dbReference>
<name>A0AAN6RTG6_9PEZI</name>
<organism evidence="1 2">
    <name type="scientific">Staphylotrichum tortipilum</name>
    <dbReference type="NCBI Taxonomy" id="2831512"/>
    <lineage>
        <taxon>Eukaryota</taxon>
        <taxon>Fungi</taxon>
        <taxon>Dikarya</taxon>
        <taxon>Ascomycota</taxon>
        <taxon>Pezizomycotina</taxon>
        <taxon>Sordariomycetes</taxon>
        <taxon>Sordariomycetidae</taxon>
        <taxon>Sordariales</taxon>
        <taxon>Chaetomiaceae</taxon>
        <taxon>Staphylotrichum</taxon>
    </lineage>
</organism>
<reference evidence="1" key="2">
    <citation type="submission" date="2023-05" db="EMBL/GenBank/DDBJ databases">
        <authorList>
            <consortium name="Lawrence Berkeley National Laboratory"/>
            <person name="Steindorff A."/>
            <person name="Hensen N."/>
            <person name="Bonometti L."/>
            <person name="Westerberg I."/>
            <person name="Brannstrom I.O."/>
            <person name="Guillou S."/>
            <person name="Cros-Aarteil S."/>
            <person name="Calhoun S."/>
            <person name="Haridas S."/>
            <person name="Kuo A."/>
            <person name="Mondo S."/>
            <person name="Pangilinan J."/>
            <person name="Riley R."/>
            <person name="Labutti K."/>
            <person name="Andreopoulos B."/>
            <person name="Lipzen A."/>
            <person name="Chen C."/>
            <person name="Yanf M."/>
            <person name="Daum C."/>
            <person name="Ng V."/>
            <person name="Clum A."/>
            <person name="Ohm R."/>
            <person name="Martin F."/>
            <person name="Silar P."/>
            <person name="Natvig D."/>
            <person name="Lalanne C."/>
            <person name="Gautier V."/>
            <person name="Ament-Velasquez S.L."/>
            <person name="Kruys A."/>
            <person name="Hutchinson M.I."/>
            <person name="Powell A.J."/>
            <person name="Barry K."/>
            <person name="Miller A.N."/>
            <person name="Grigoriev I.V."/>
            <person name="Debuchy R."/>
            <person name="Gladieux P."/>
            <person name="Thoren M.H."/>
            <person name="Johannesson H."/>
        </authorList>
    </citation>
    <scope>NUCLEOTIDE SEQUENCE</scope>
    <source>
        <strain evidence="1">CBS 103.79</strain>
    </source>
</reference>
<reference evidence="1" key="1">
    <citation type="journal article" date="2023" name="Mol. Phylogenet. Evol.">
        <title>Genome-scale phylogeny and comparative genomics of the fungal order Sordariales.</title>
        <authorList>
            <person name="Hensen N."/>
            <person name="Bonometti L."/>
            <person name="Westerberg I."/>
            <person name="Brannstrom I.O."/>
            <person name="Guillou S."/>
            <person name="Cros-Aarteil S."/>
            <person name="Calhoun S."/>
            <person name="Haridas S."/>
            <person name="Kuo A."/>
            <person name="Mondo S."/>
            <person name="Pangilinan J."/>
            <person name="Riley R."/>
            <person name="LaButti K."/>
            <person name="Andreopoulos B."/>
            <person name="Lipzen A."/>
            <person name="Chen C."/>
            <person name="Yan M."/>
            <person name="Daum C."/>
            <person name="Ng V."/>
            <person name="Clum A."/>
            <person name="Steindorff A."/>
            <person name="Ohm R.A."/>
            <person name="Martin F."/>
            <person name="Silar P."/>
            <person name="Natvig D.O."/>
            <person name="Lalanne C."/>
            <person name="Gautier V."/>
            <person name="Ament-Velasquez S.L."/>
            <person name="Kruys A."/>
            <person name="Hutchinson M.I."/>
            <person name="Powell A.J."/>
            <person name="Barry K."/>
            <person name="Miller A.N."/>
            <person name="Grigoriev I.V."/>
            <person name="Debuchy R."/>
            <person name="Gladieux P."/>
            <person name="Hiltunen Thoren M."/>
            <person name="Johannesson H."/>
        </authorList>
    </citation>
    <scope>NUCLEOTIDE SEQUENCE</scope>
    <source>
        <strain evidence="1">CBS 103.79</strain>
    </source>
</reference>
<gene>
    <name evidence="1" type="ORF">C8A05DRAFT_15981</name>
</gene>
<accession>A0AAN6RTG6</accession>
<protein>
    <submittedName>
        <fullName evidence="1">Uncharacterized protein</fullName>
    </submittedName>
</protein>
<dbReference type="AlphaFoldDB" id="A0AAN6RTG6"/>